<evidence type="ECO:0000313" key="5">
    <source>
        <dbReference type="Proteomes" id="UP000267049"/>
    </source>
</evidence>
<dbReference type="AlphaFoldDB" id="A0A3M8SSA6"/>
<reference evidence="4 5" key="1">
    <citation type="submission" date="2018-11" db="EMBL/GenBank/DDBJ databases">
        <title>Lysobacter cryohumiis sp. nov., isolated from soil in the Tianshan Mountains, Xinjiang, China.</title>
        <authorList>
            <person name="Luo Y."/>
            <person name="Sheng H."/>
        </authorList>
    </citation>
    <scope>NUCLEOTIDE SEQUENCE [LARGE SCALE GENOMIC DNA]</scope>
    <source>
        <strain evidence="4 5">ZS60</strain>
    </source>
</reference>
<dbReference type="PIRSF" id="PIRSF016184">
    <property type="entry name" value="PhzC_PhzF"/>
    <property type="match status" value="1"/>
</dbReference>
<dbReference type="RefSeq" id="WP_123087418.1">
    <property type="nucleotide sequence ID" value="NZ_RIBS01000003.1"/>
</dbReference>
<dbReference type="Pfam" id="PF02567">
    <property type="entry name" value="PhzC-PhzF"/>
    <property type="match status" value="1"/>
</dbReference>
<evidence type="ECO:0000313" key="4">
    <source>
        <dbReference type="EMBL" id="RNF84231.1"/>
    </source>
</evidence>
<dbReference type="GO" id="GO:0005737">
    <property type="term" value="C:cytoplasm"/>
    <property type="evidence" value="ECO:0007669"/>
    <property type="project" value="TreeGrafter"/>
</dbReference>
<dbReference type="SUPFAM" id="SSF54506">
    <property type="entry name" value="Diaminopimelate epimerase-like"/>
    <property type="match status" value="1"/>
</dbReference>
<dbReference type="GO" id="GO:0016853">
    <property type="term" value="F:isomerase activity"/>
    <property type="evidence" value="ECO:0007669"/>
    <property type="project" value="UniProtKB-KW"/>
</dbReference>
<gene>
    <name evidence="4" type="ORF">EER27_07510</name>
</gene>
<keyword evidence="5" id="KW-1185">Reference proteome</keyword>
<comment type="similarity">
    <text evidence="1">Belongs to the PhzF family.</text>
</comment>
<name>A0A3M8SSA6_9GAMM</name>
<dbReference type="Proteomes" id="UP000267049">
    <property type="component" value="Unassembled WGS sequence"/>
</dbReference>
<dbReference type="OrthoDB" id="9788221at2"/>
<dbReference type="Gene3D" id="3.10.310.10">
    <property type="entry name" value="Diaminopimelate Epimerase, Chain A, domain 1"/>
    <property type="match status" value="2"/>
</dbReference>
<comment type="caution">
    <text evidence="4">The sequence shown here is derived from an EMBL/GenBank/DDBJ whole genome shotgun (WGS) entry which is preliminary data.</text>
</comment>
<evidence type="ECO:0000256" key="2">
    <source>
        <dbReference type="ARBA" id="ARBA00023235"/>
    </source>
</evidence>
<evidence type="ECO:0000256" key="1">
    <source>
        <dbReference type="ARBA" id="ARBA00008270"/>
    </source>
</evidence>
<feature type="active site" evidence="3">
    <location>
        <position position="46"/>
    </location>
</feature>
<dbReference type="EMBL" id="RIBS01000003">
    <property type="protein sequence ID" value="RNF84231.1"/>
    <property type="molecule type" value="Genomic_DNA"/>
</dbReference>
<dbReference type="PANTHER" id="PTHR13774">
    <property type="entry name" value="PHENAZINE BIOSYNTHESIS PROTEIN"/>
    <property type="match status" value="1"/>
</dbReference>
<protein>
    <submittedName>
        <fullName evidence="4">PhzF family phenazine biosynthesis isomerase</fullName>
    </submittedName>
</protein>
<accession>A0A3M8SSA6</accession>
<dbReference type="PANTHER" id="PTHR13774:SF39">
    <property type="entry name" value="BIOSYNTHESIS PROTEIN, PUTATIVE-RELATED"/>
    <property type="match status" value="1"/>
</dbReference>
<dbReference type="NCBIfam" id="TIGR00654">
    <property type="entry name" value="PhzF_family"/>
    <property type="match status" value="1"/>
</dbReference>
<keyword evidence="2 4" id="KW-0413">Isomerase</keyword>
<dbReference type="InterPro" id="IPR003719">
    <property type="entry name" value="Phenazine_PhzF-like"/>
</dbReference>
<evidence type="ECO:0000256" key="3">
    <source>
        <dbReference type="PIRSR" id="PIRSR016184-1"/>
    </source>
</evidence>
<organism evidence="4 5">
    <name type="scientific">Montanilutibacter psychrotolerans</name>
    <dbReference type="NCBI Taxonomy" id="1327343"/>
    <lineage>
        <taxon>Bacteria</taxon>
        <taxon>Pseudomonadati</taxon>
        <taxon>Pseudomonadota</taxon>
        <taxon>Gammaproteobacteria</taxon>
        <taxon>Lysobacterales</taxon>
        <taxon>Lysobacteraceae</taxon>
        <taxon>Montanilutibacter</taxon>
    </lineage>
</organism>
<proteinExistence type="inferred from homology"/>
<sequence>MPLHAYRVDAFTTTPGQGNAAGVVTDAAGLDPAQMQAIAAELGCSETAFVLPASGPDHDLQLRFFTPTVEVPVCGHATIAAHFVLASASGHTGVIHQLSGAGVQRIETVRDDQGIAVRIRQNRPEFREPLAPELVPEVMAALGVGITDLDFRCPLQFVSTGHGKLLLGIERRDRLRELRPDFAQLAELSPLVGSNGYYVFTLDSADDDDALCHGRMFAPAIGIEEDPVTGNANGPLGAYLVRHGLLLTVGGFTRFRARQQAANGRGGFVDVSVRAEGDIPVEVEIEGRAVMGPQVALTSIR</sequence>